<proteinExistence type="inferred from homology"/>
<dbReference type="GO" id="GO:0003700">
    <property type="term" value="F:DNA-binding transcription factor activity"/>
    <property type="evidence" value="ECO:0007669"/>
    <property type="project" value="InterPro"/>
</dbReference>
<protein>
    <recommendedName>
        <fullName evidence="5">HTH lysR-type domain-containing protein</fullName>
    </recommendedName>
</protein>
<dbReference type="SUPFAM" id="SSF46785">
    <property type="entry name" value="Winged helix' DNA-binding domain"/>
    <property type="match status" value="1"/>
</dbReference>
<dbReference type="InterPro" id="IPR005119">
    <property type="entry name" value="LysR_subst-bd"/>
</dbReference>
<dbReference type="EMBL" id="ADLN01000009">
    <property type="protein sequence ID" value="EHI60886.1"/>
    <property type="molecule type" value="Genomic_DNA"/>
</dbReference>
<dbReference type="GO" id="GO:0005829">
    <property type="term" value="C:cytosol"/>
    <property type="evidence" value="ECO:0007669"/>
    <property type="project" value="TreeGrafter"/>
</dbReference>
<dbReference type="Proteomes" id="UP000005384">
    <property type="component" value="Unassembled WGS sequence"/>
</dbReference>
<evidence type="ECO:0000259" key="5">
    <source>
        <dbReference type="PROSITE" id="PS50931"/>
    </source>
</evidence>
<dbReference type="HOGENOM" id="CLU_039613_6_2_9"/>
<evidence type="ECO:0000313" key="6">
    <source>
        <dbReference type="EMBL" id="EHI60886.1"/>
    </source>
</evidence>
<dbReference type="InterPro" id="IPR036388">
    <property type="entry name" value="WH-like_DNA-bd_sf"/>
</dbReference>
<dbReference type="Gene3D" id="1.10.10.10">
    <property type="entry name" value="Winged helix-like DNA-binding domain superfamily/Winged helix DNA-binding domain"/>
    <property type="match status" value="1"/>
</dbReference>
<dbReference type="PANTHER" id="PTHR30419:SF28">
    <property type="entry name" value="HTH-TYPE TRANSCRIPTIONAL REGULATOR BSDA"/>
    <property type="match status" value="1"/>
</dbReference>
<keyword evidence="2" id="KW-0805">Transcription regulation</keyword>
<dbReference type="FunFam" id="1.10.10.10:FF:000001">
    <property type="entry name" value="LysR family transcriptional regulator"/>
    <property type="match status" value="1"/>
</dbReference>
<dbReference type="GO" id="GO:0003677">
    <property type="term" value="F:DNA binding"/>
    <property type="evidence" value="ECO:0007669"/>
    <property type="project" value="UniProtKB-KW"/>
</dbReference>
<evidence type="ECO:0000256" key="1">
    <source>
        <dbReference type="ARBA" id="ARBA00009437"/>
    </source>
</evidence>
<keyword evidence="4" id="KW-0804">Transcription</keyword>
<comment type="caution">
    <text evidence="6">The sequence shown here is derived from an EMBL/GenBank/DDBJ whole genome shotgun (WGS) entry which is preliminary data.</text>
</comment>
<name>G5IBW8_9FIRM</name>
<dbReference type="CDD" id="cd05466">
    <property type="entry name" value="PBP2_LTTR_substrate"/>
    <property type="match status" value="1"/>
</dbReference>
<evidence type="ECO:0000313" key="7">
    <source>
        <dbReference type="Proteomes" id="UP000005384"/>
    </source>
</evidence>
<evidence type="ECO:0000256" key="3">
    <source>
        <dbReference type="ARBA" id="ARBA00023125"/>
    </source>
</evidence>
<evidence type="ECO:0000256" key="4">
    <source>
        <dbReference type="ARBA" id="ARBA00023163"/>
    </source>
</evidence>
<dbReference type="SUPFAM" id="SSF53850">
    <property type="entry name" value="Periplasmic binding protein-like II"/>
    <property type="match status" value="1"/>
</dbReference>
<organism evidence="6 7">
    <name type="scientific">Hungatella hathewayi WAL-18680</name>
    <dbReference type="NCBI Taxonomy" id="742737"/>
    <lineage>
        <taxon>Bacteria</taxon>
        <taxon>Bacillati</taxon>
        <taxon>Bacillota</taxon>
        <taxon>Clostridia</taxon>
        <taxon>Lachnospirales</taxon>
        <taxon>Lachnospiraceae</taxon>
        <taxon>Hungatella</taxon>
    </lineage>
</organism>
<dbReference type="InterPro" id="IPR000847">
    <property type="entry name" value="LysR_HTH_N"/>
</dbReference>
<sequence>MEINYLREFVVLAEVGNYLAAADQLFMSQSSLSRHIKSMEEELGIPLFDRTTRNISLSEFGKTFLPYASEITQIQSKYQKALFNYKRSSHGSLSIGSIPSMSQYKIIDLLFRFQQEYQDFTLNLIEQDSIQLIEMIENNKLELAFVRSSEDLGSQFQQILFAEDTLAAIMPRTHPLAEKDAIGLEELANETLLLLSSDTFMYHLCVDKCKKAGFEPIVGYTGRRSENIIALVEKGAGIALLTQNPIMQLTNNNISIVKISPKIHTQISLIYSKEHPLSLPAQKFVSLLDSH</sequence>
<dbReference type="PANTHER" id="PTHR30419">
    <property type="entry name" value="HTH-TYPE TRANSCRIPTIONAL REGULATOR YBHD"/>
    <property type="match status" value="1"/>
</dbReference>
<dbReference type="PRINTS" id="PR00039">
    <property type="entry name" value="HTHLYSR"/>
</dbReference>
<dbReference type="Pfam" id="PF00126">
    <property type="entry name" value="HTH_1"/>
    <property type="match status" value="1"/>
</dbReference>
<evidence type="ECO:0000256" key="2">
    <source>
        <dbReference type="ARBA" id="ARBA00023015"/>
    </source>
</evidence>
<dbReference type="PROSITE" id="PS50931">
    <property type="entry name" value="HTH_LYSR"/>
    <property type="match status" value="1"/>
</dbReference>
<dbReference type="PATRIC" id="fig|742737.3.peg.951"/>
<feature type="domain" description="HTH lysR-type" evidence="5">
    <location>
        <begin position="1"/>
        <end position="58"/>
    </location>
</feature>
<dbReference type="RefSeq" id="WP_006778937.1">
    <property type="nucleotide sequence ID" value="NZ_CP040506.1"/>
</dbReference>
<accession>G5IBW8</accession>
<reference evidence="6 7" key="1">
    <citation type="submission" date="2011-08" db="EMBL/GenBank/DDBJ databases">
        <title>The Genome Sequence of Clostridium hathewayi WAL-18680.</title>
        <authorList>
            <consortium name="The Broad Institute Genome Sequencing Platform"/>
            <person name="Earl A."/>
            <person name="Ward D."/>
            <person name="Feldgarden M."/>
            <person name="Gevers D."/>
            <person name="Finegold S.M."/>
            <person name="Summanen P.H."/>
            <person name="Molitoris D.R."/>
            <person name="Song M."/>
            <person name="Daigneault M."/>
            <person name="Allen-Vercoe E."/>
            <person name="Young S.K."/>
            <person name="Zeng Q."/>
            <person name="Gargeya S."/>
            <person name="Fitzgerald M."/>
            <person name="Haas B."/>
            <person name="Abouelleil A."/>
            <person name="Alvarado L."/>
            <person name="Arachchi H.M."/>
            <person name="Berlin A."/>
            <person name="Brown A."/>
            <person name="Chapman S.B."/>
            <person name="Chen Z."/>
            <person name="Dunbar C."/>
            <person name="Freedman E."/>
            <person name="Gearin G."/>
            <person name="Gellesch M."/>
            <person name="Goldberg J."/>
            <person name="Griggs A."/>
            <person name="Gujja S."/>
            <person name="Heiman D."/>
            <person name="Howarth C."/>
            <person name="Larson L."/>
            <person name="Lui A."/>
            <person name="MacDonald P.J.P."/>
            <person name="Montmayeur A."/>
            <person name="Murphy C."/>
            <person name="Neiman D."/>
            <person name="Pearson M."/>
            <person name="Priest M."/>
            <person name="Roberts A."/>
            <person name="Saif S."/>
            <person name="Shea T."/>
            <person name="Shenoy N."/>
            <person name="Sisk P."/>
            <person name="Stolte C."/>
            <person name="Sykes S."/>
            <person name="Wortman J."/>
            <person name="Nusbaum C."/>
            <person name="Birren B."/>
        </authorList>
    </citation>
    <scope>NUCLEOTIDE SEQUENCE [LARGE SCALE GENOMIC DNA]</scope>
    <source>
        <strain evidence="6 7">WAL-18680</strain>
    </source>
</reference>
<dbReference type="InterPro" id="IPR036390">
    <property type="entry name" value="WH_DNA-bd_sf"/>
</dbReference>
<dbReference type="AlphaFoldDB" id="G5IBW8"/>
<keyword evidence="3" id="KW-0238">DNA-binding</keyword>
<gene>
    <name evidence="6" type="ORF">HMPREF9473_00951</name>
</gene>
<comment type="similarity">
    <text evidence="1">Belongs to the LysR transcriptional regulatory family.</text>
</comment>
<dbReference type="InterPro" id="IPR050950">
    <property type="entry name" value="HTH-type_LysR_regulators"/>
</dbReference>
<dbReference type="Gene3D" id="3.40.190.290">
    <property type="match status" value="1"/>
</dbReference>
<dbReference type="Pfam" id="PF03466">
    <property type="entry name" value="LysR_substrate"/>
    <property type="match status" value="1"/>
</dbReference>
<keyword evidence="7" id="KW-1185">Reference proteome</keyword>